<dbReference type="CDD" id="cd03053">
    <property type="entry name" value="GST_N_Phi"/>
    <property type="match status" value="1"/>
</dbReference>
<dbReference type="SFLD" id="SFLDG00358">
    <property type="entry name" value="Main_(cytGST)"/>
    <property type="match status" value="1"/>
</dbReference>
<dbReference type="InterPro" id="IPR004046">
    <property type="entry name" value="GST_C"/>
</dbReference>
<reference evidence="9" key="1">
    <citation type="journal article" date="2017" name="Nature">
        <title>The sunflower genome provides insights into oil metabolism, flowering and Asterid evolution.</title>
        <authorList>
            <person name="Badouin H."/>
            <person name="Gouzy J."/>
            <person name="Grassa C.J."/>
            <person name="Murat F."/>
            <person name="Staton S.E."/>
            <person name="Cottret L."/>
            <person name="Lelandais-Briere C."/>
            <person name="Owens G.L."/>
            <person name="Carrere S."/>
            <person name="Mayjonade B."/>
            <person name="Legrand L."/>
            <person name="Gill N."/>
            <person name="Kane N.C."/>
            <person name="Bowers J.E."/>
            <person name="Hubner S."/>
            <person name="Bellec A."/>
            <person name="Berard A."/>
            <person name="Berges H."/>
            <person name="Blanchet N."/>
            <person name="Boniface M.C."/>
            <person name="Brunel D."/>
            <person name="Catrice O."/>
            <person name="Chaidir N."/>
            <person name="Claudel C."/>
            <person name="Donnadieu C."/>
            <person name="Faraut T."/>
            <person name="Fievet G."/>
            <person name="Helmstetter N."/>
            <person name="King M."/>
            <person name="Knapp S.J."/>
            <person name="Lai Z."/>
            <person name="Le Paslier M.C."/>
            <person name="Lippi Y."/>
            <person name="Lorenzon L."/>
            <person name="Mandel J.R."/>
            <person name="Marage G."/>
            <person name="Marchand G."/>
            <person name="Marquand E."/>
            <person name="Bret-Mestries E."/>
            <person name="Morien E."/>
            <person name="Nambeesan S."/>
            <person name="Nguyen T."/>
            <person name="Pegot-Espagnet P."/>
            <person name="Pouilly N."/>
            <person name="Raftis F."/>
            <person name="Sallet E."/>
            <person name="Schiex T."/>
            <person name="Thomas J."/>
            <person name="Vandecasteele C."/>
            <person name="Vares D."/>
            <person name="Vear F."/>
            <person name="Vautrin S."/>
            <person name="Crespi M."/>
            <person name="Mangin B."/>
            <person name="Burke J.M."/>
            <person name="Salse J."/>
            <person name="Munos S."/>
            <person name="Vincourt P."/>
            <person name="Rieseberg L.H."/>
            <person name="Langlade N.B."/>
        </authorList>
    </citation>
    <scope>NUCLEOTIDE SEQUENCE [LARGE SCALE GENOMIC DNA]</scope>
    <source>
        <strain evidence="9">cv. SF193</strain>
    </source>
</reference>
<evidence type="ECO:0000256" key="3">
    <source>
        <dbReference type="ARBA" id="ARBA00022679"/>
    </source>
</evidence>
<evidence type="ECO:0000259" key="7">
    <source>
        <dbReference type="PROSITE" id="PS50405"/>
    </source>
</evidence>
<dbReference type="InterPro" id="IPR010987">
    <property type="entry name" value="Glutathione-S-Trfase_C-like"/>
</dbReference>
<dbReference type="OMA" id="CAIVRML"/>
<dbReference type="InterPro" id="IPR034347">
    <property type="entry name" value="GST_Phi_C"/>
</dbReference>
<dbReference type="EMBL" id="CM007890">
    <property type="protein sequence ID" value="OTG35898.1"/>
    <property type="molecule type" value="Genomic_DNA"/>
</dbReference>
<feature type="domain" description="GST N-terminal" evidence="6">
    <location>
        <begin position="1"/>
        <end position="82"/>
    </location>
</feature>
<dbReference type="GO" id="GO:0043295">
    <property type="term" value="F:glutathione binding"/>
    <property type="evidence" value="ECO:0000318"/>
    <property type="project" value="GO_Central"/>
</dbReference>
<dbReference type="InterPro" id="IPR036282">
    <property type="entry name" value="Glutathione-S-Trfase_C_sf"/>
</dbReference>
<comment type="similarity">
    <text evidence="1">Belongs to the GST superfamily. Phi family.</text>
</comment>
<dbReference type="FunFam" id="3.40.30.10:FF:000016">
    <property type="entry name" value="Glutathione S-transferase F2"/>
    <property type="match status" value="2"/>
</dbReference>
<dbReference type="PANTHER" id="PTHR43900:SF47">
    <property type="entry name" value="GLUTATHIONE S-TRANSFERASE F6-RELATED"/>
    <property type="match status" value="1"/>
</dbReference>
<organism evidence="8 9">
    <name type="scientific">Helianthus annuus</name>
    <name type="common">Common sunflower</name>
    <dbReference type="NCBI Taxonomy" id="4232"/>
    <lineage>
        <taxon>Eukaryota</taxon>
        <taxon>Viridiplantae</taxon>
        <taxon>Streptophyta</taxon>
        <taxon>Embryophyta</taxon>
        <taxon>Tracheophyta</taxon>
        <taxon>Spermatophyta</taxon>
        <taxon>Magnoliopsida</taxon>
        <taxon>eudicotyledons</taxon>
        <taxon>Gunneridae</taxon>
        <taxon>Pentapetalae</taxon>
        <taxon>asterids</taxon>
        <taxon>campanulids</taxon>
        <taxon>Asterales</taxon>
        <taxon>Asteraceae</taxon>
        <taxon>Asteroideae</taxon>
        <taxon>Heliantheae alliance</taxon>
        <taxon>Heliantheae</taxon>
        <taxon>Helianthus</taxon>
    </lineage>
</organism>
<dbReference type="InterPro" id="IPR040079">
    <property type="entry name" value="Glutathione_S-Trfase"/>
</dbReference>
<dbReference type="Pfam" id="PF02798">
    <property type="entry name" value="GST_N"/>
    <property type="match status" value="2"/>
</dbReference>
<feature type="domain" description="GST C-terminal" evidence="7">
    <location>
        <begin position="275"/>
        <end position="396"/>
    </location>
</feature>
<dbReference type="FunCoup" id="A0A251VJV0">
    <property type="interactions" value="1389"/>
</dbReference>
<dbReference type="CDD" id="cd03187">
    <property type="entry name" value="GST_C_Phi"/>
    <property type="match status" value="2"/>
</dbReference>
<protein>
    <recommendedName>
        <fullName evidence="2">glutathione transferase</fullName>
        <ecNumber evidence="2">2.5.1.18</ecNumber>
    </recommendedName>
    <alternativeName>
        <fullName evidence="5">GST class-phi</fullName>
    </alternativeName>
</protein>
<dbReference type="GO" id="GO:0005737">
    <property type="term" value="C:cytoplasm"/>
    <property type="evidence" value="ECO:0000318"/>
    <property type="project" value="GO_Central"/>
</dbReference>
<dbReference type="InterPro" id="IPR036249">
    <property type="entry name" value="Thioredoxin-like_sf"/>
</dbReference>
<dbReference type="STRING" id="4232.A0A251VJV0"/>
<evidence type="ECO:0000259" key="6">
    <source>
        <dbReference type="PROSITE" id="PS50404"/>
    </source>
</evidence>
<dbReference type="EC" id="2.5.1.18" evidence="2"/>
<gene>
    <name evidence="8" type="ORF">HannXRQ_Chr01g0001721</name>
</gene>
<dbReference type="Gene3D" id="3.40.30.10">
    <property type="entry name" value="Glutaredoxin"/>
    <property type="match status" value="2"/>
</dbReference>
<keyword evidence="3 8" id="KW-0808">Transferase</keyword>
<comment type="catalytic activity">
    <reaction evidence="4">
        <text>RX + glutathione = an S-substituted glutathione + a halide anion + H(+)</text>
        <dbReference type="Rhea" id="RHEA:16437"/>
        <dbReference type="ChEBI" id="CHEBI:15378"/>
        <dbReference type="ChEBI" id="CHEBI:16042"/>
        <dbReference type="ChEBI" id="CHEBI:17792"/>
        <dbReference type="ChEBI" id="CHEBI:57925"/>
        <dbReference type="ChEBI" id="CHEBI:90779"/>
        <dbReference type="EC" id="2.5.1.18"/>
    </reaction>
</comment>
<dbReference type="Gene3D" id="1.20.1050.10">
    <property type="match status" value="2"/>
</dbReference>
<feature type="domain" description="GST N-terminal" evidence="6">
    <location>
        <begin position="187"/>
        <end position="268"/>
    </location>
</feature>
<dbReference type="GO" id="GO:0009407">
    <property type="term" value="P:toxin catabolic process"/>
    <property type="evidence" value="ECO:0007669"/>
    <property type="project" value="UniProtKB-ARBA"/>
</dbReference>
<dbReference type="InParanoid" id="A0A251VJV0"/>
<dbReference type="SFLD" id="SFLDS00019">
    <property type="entry name" value="Glutathione_Transferase_(cytos"/>
    <property type="match status" value="1"/>
</dbReference>
<dbReference type="Proteomes" id="UP000215914">
    <property type="component" value="Chromosome 1"/>
</dbReference>
<dbReference type="GO" id="GO:0004364">
    <property type="term" value="F:glutathione transferase activity"/>
    <property type="evidence" value="ECO:0000318"/>
    <property type="project" value="GO_Central"/>
</dbReference>
<proteinExistence type="inferred from homology"/>
<dbReference type="InterPro" id="IPR004045">
    <property type="entry name" value="Glutathione_S-Trfase_N"/>
</dbReference>
<sequence>MAIKLYGTAASTATLRAKACLAEKGLDYEFVNVNMSNKEHKTPEFLSRNPFGQVPAFEDGDLKLFESRAITQYLAHAYPDNGTNLIIHDPKKMAIVGVWIEVESQKFDQFGSKLAWELAYKPMFGLTTDDAAVEENEKKLEQVLDVYESRLSESKYLGGDCFTLADLHHLPVLKFLFGTKAKRLFDARPHVSAWAADIQSRPAWACLAEKEIDYEFVTINMSNKEHKTPEFLSRNPFGQVPALEDGDLKLFESRAITKYLALTYPENGTNLMMHDKKTMAVVGVWIEVESQKFELIGSKLAWELAYKPMFGLTTDDAVVEENEKKLEQVLDVYESRLSESKYLGGDVFTLADLHHLPVLKFLFGTKVKKLFDARSHVSAWAADIQSRPAWVKATTA</sequence>
<dbReference type="SUPFAM" id="SSF52833">
    <property type="entry name" value="Thioredoxin-like"/>
    <property type="match status" value="2"/>
</dbReference>
<evidence type="ECO:0000256" key="1">
    <source>
        <dbReference type="ARBA" id="ARBA00010128"/>
    </source>
</evidence>
<dbReference type="PROSITE" id="PS50405">
    <property type="entry name" value="GST_CTER"/>
    <property type="match status" value="2"/>
</dbReference>
<evidence type="ECO:0000313" key="8">
    <source>
        <dbReference type="EMBL" id="OTG35898.1"/>
    </source>
</evidence>
<dbReference type="PROSITE" id="PS50404">
    <property type="entry name" value="GST_NTER"/>
    <property type="match status" value="2"/>
</dbReference>
<evidence type="ECO:0000313" key="9">
    <source>
        <dbReference type="Proteomes" id="UP000215914"/>
    </source>
</evidence>
<evidence type="ECO:0000256" key="5">
    <source>
        <dbReference type="ARBA" id="ARBA00081070"/>
    </source>
</evidence>
<evidence type="ECO:0000256" key="4">
    <source>
        <dbReference type="ARBA" id="ARBA00047960"/>
    </source>
</evidence>
<dbReference type="FunFam" id="1.20.1050.10:FF:000004">
    <property type="entry name" value="Glutathione S-transferase F2"/>
    <property type="match status" value="2"/>
</dbReference>
<dbReference type="SUPFAM" id="SSF47616">
    <property type="entry name" value="GST C-terminal domain-like"/>
    <property type="match status" value="2"/>
</dbReference>
<dbReference type="GO" id="GO:0006749">
    <property type="term" value="P:glutathione metabolic process"/>
    <property type="evidence" value="ECO:0000318"/>
    <property type="project" value="GO_Central"/>
</dbReference>
<dbReference type="SFLD" id="SFLDG01154">
    <property type="entry name" value="Main.5:_Phi-like"/>
    <property type="match status" value="1"/>
</dbReference>
<dbReference type="Pfam" id="PF00043">
    <property type="entry name" value="GST_C"/>
    <property type="match status" value="2"/>
</dbReference>
<feature type="domain" description="GST C-terminal" evidence="7">
    <location>
        <begin position="89"/>
        <end position="216"/>
    </location>
</feature>
<accession>A0A251VJV0</accession>
<name>A0A251VJV0_HELAN</name>
<keyword evidence="9" id="KW-1185">Reference proteome</keyword>
<dbReference type="PANTHER" id="PTHR43900">
    <property type="entry name" value="GLUTATHIONE S-TRANSFERASE RHO"/>
    <property type="match status" value="1"/>
</dbReference>
<evidence type="ECO:0000256" key="2">
    <source>
        <dbReference type="ARBA" id="ARBA00012452"/>
    </source>
</evidence>
<dbReference type="AlphaFoldDB" id="A0A251VJV0"/>